<dbReference type="GO" id="GO:0005283">
    <property type="term" value="F:amino acid:sodium symporter activity"/>
    <property type="evidence" value="ECO:0007669"/>
    <property type="project" value="TreeGrafter"/>
</dbReference>
<keyword evidence="12" id="KW-0739">Sodium transport</keyword>
<dbReference type="GO" id="GO:0046872">
    <property type="term" value="F:metal ion binding"/>
    <property type="evidence" value="ECO:0007669"/>
    <property type="project" value="UniProtKB-KW"/>
</dbReference>
<evidence type="ECO:0000256" key="14">
    <source>
        <dbReference type="PIRSR" id="PIRSR600175-1"/>
    </source>
</evidence>
<feature type="binding site" evidence="14">
    <location>
        <position position="375"/>
    </location>
    <ligand>
        <name>Na(+)</name>
        <dbReference type="ChEBI" id="CHEBI:29101"/>
        <label>1</label>
    </ligand>
</feature>
<evidence type="ECO:0000256" key="6">
    <source>
        <dbReference type="ARBA" id="ARBA00022970"/>
    </source>
</evidence>
<dbReference type="GO" id="GO:0005886">
    <property type="term" value="C:plasma membrane"/>
    <property type="evidence" value="ECO:0007669"/>
    <property type="project" value="TreeGrafter"/>
</dbReference>
<feature type="transmembrane region" description="Helical" evidence="16">
    <location>
        <begin position="358"/>
        <end position="385"/>
    </location>
</feature>
<evidence type="ECO:0000256" key="11">
    <source>
        <dbReference type="ARBA" id="ARBA00023180"/>
    </source>
</evidence>
<dbReference type="PROSITE" id="PS00610">
    <property type="entry name" value="NA_NEUROTRAN_SYMP_1"/>
    <property type="match status" value="1"/>
</dbReference>
<keyword evidence="5 15" id="KW-0769">Symport</keyword>
<dbReference type="PROSITE" id="PS50267">
    <property type="entry name" value="NA_NEUROTRAN_SYMP_3"/>
    <property type="match status" value="1"/>
</dbReference>
<feature type="transmembrane region" description="Helical" evidence="16">
    <location>
        <begin position="261"/>
        <end position="285"/>
    </location>
</feature>
<evidence type="ECO:0000256" key="15">
    <source>
        <dbReference type="RuleBase" id="RU003732"/>
    </source>
</evidence>
<feature type="transmembrane region" description="Helical" evidence="16">
    <location>
        <begin position="397"/>
        <end position="416"/>
    </location>
</feature>
<dbReference type="PRINTS" id="PR00176">
    <property type="entry name" value="NANEUSMPORT"/>
</dbReference>
<keyword evidence="11" id="KW-0325">Glycoprotein</keyword>
<reference evidence="17" key="1">
    <citation type="journal article" date="2016" name="Sci. Rep.">
        <title>Molecular characterization of firefly nuptial gifts: a multi-omics approach sheds light on postcopulatory sexual selection.</title>
        <authorList>
            <person name="Al-Wathiqui N."/>
            <person name="Fallon T.R."/>
            <person name="South A."/>
            <person name="Weng J.K."/>
            <person name="Lewis S.M."/>
        </authorList>
    </citation>
    <scope>NUCLEOTIDE SEQUENCE</scope>
</reference>
<proteinExistence type="inferred from homology"/>
<evidence type="ECO:0000256" key="10">
    <source>
        <dbReference type="ARBA" id="ARBA00023136"/>
    </source>
</evidence>
<feature type="binding site" evidence="14">
    <location>
        <position position="37"/>
    </location>
    <ligand>
        <name>Na(+)</name>
        <dbReference type="ChEBI" id="CHEBI:29101"/>
        <label>1</label>
    </ligand>
</feature>
<accession>A0A1Y1KRA3</accession>
<feature type="transmembrane region" description="Helical" evidence="16">
    <location>
        <begin position="297"/>
        <end position="319"/>
    </location>
</feature>
<dbReference type="InterPro" id="IPR000175">
    <property type="entry name" value="Na/ntran_symport"/>
</dbReference>
<name>A0A1Y1KRA3_PHOPY</name>
<evidence type="ECO:0000256" key="16">
    <source>
        <dbReference type="SAM" id="Phobius"/>
    </source>
</evidence>
<feature type="transmembrane region" description="Helical" evidence="16">
    <location>
        <begin position="428"/>
        <end position="452"/>
    </location>
</feature>
<dbReference type="InterPro" id="IPR037272">
    <property type="entry name" value="SNS_sf"/>
</dbReference>
<feature type="binding site" evidence="14">
    <location>
        <position position="371"/>
    </location>
    <ligand>
        <name>Na(+)</name>
        <dbReference type="ChEBI" id="CHEBI:29101"/>
        <label>1</label>
    </ligand>
</feature>
<dbReference type="PANTHER" id="PTHR11616">
    <property type="entry name" value="SODIUM/CHLORIDE DEPENDENT TRANSPORTER"/>
    <property type="match status" value="1"/>
</dbReference>
<feature type="transmembrane region" description="Helical" evidence="16">
    <location>
        <begin position="102"/>
        <end position="124"/>
    </location>
</feature>
<evidence type="ECO:0000256" key="7">
    <source>
        <dbReference type="ARBA" id="ARBA00022989"/>
    </source>
</evidence>
<keyword evidence="10 16" id="KW-0472">Membrane</keyword>
<feature type="binding site" evidence="14">
    <location>
        <position position="272"/>
    </location>
    <ligand>
        <name>Na(+)</name>
        <dbReference type="ChEBI" id="CHEBI:29101"/>
        <label>1</label>
    </ligand>
</feature>
<dbReference type="GO" id="GO:0015179">
    <property type="term" value="F:L-amino acid transmembrane transporter activity"/>
    <property type="evidence" value="ECO:0007669"/>
    <property type="project" value="TreeGrafter"/>
</dbReference>
<evidence type="ECO:0000256" key="2">
    <source>
        <dbReference type="ARBA" id="ARBA00006459"/>
    </source>
</evidence>
<organism evidence="17">
    <name type="scientific">Photinus pyralis</name>
    <name type="common">Common eastern firefly</name>
    <name type="synonym">Lampyris pyralis</name>
    <dbReference type="NCBI Taxonomy" id="7054"/>
    <lineage>
        <taxon>Eukaryota</taxon>
        <taxon>Metazoa</taxon>
        <taxon>Ecdysozoa</taxon>
        <taxon>Arthropoda</taxon>
        <taxon>Hexapoda</taxon>
        <taxon>Insecta</taxon>
        <taxon>Pterygota</taxon>
        <taxon>Neoptera</taxon>
        <taxon>Endopterygota</taxon>
        <taxon>Coleoptera</taxon>
        <taxon>Polyphaga</taxon>
        <taxon>Elateriformia</taxon>
        <taxon>Elateroidea</taxon>
        <taxon>Lampyridae</taxon>
        <taxon>Lampyrinae</taxon>
        <taxon>Photinus</taxon>
    </lineage>
</organism>
<evidence type="ECO:0000256" key="8">
    <source>
        <dbReference type="ARBA" id="ARBA00023053"/>
    </source>
</evidence>
<evidence type="ECO:0000256" key="4">
    <source>
        <dbReference type="ARBA" id="ARBA00022692"/>
    </source>
</evidence>
<evidence type="ECO:0000256" key="1">
    <source>
        <dbReference type="ARBA" id="ARBA00004141"/>
    </source>
</evidence>
<evidence type="ECO:0000256" key="9">
    <source>
        <dbReference type="ARBA" id="ARBA00023065"/>
    </source>
</evidence>
<feature type="transmembrane region" description="Helical" evidence="16">
    <location>
        <begin position="51"/>
        <end position="71"/>
    </location>
</feature>
<feature type="transmembrane region" description="Helical" evidence="16">
    <location>
        <begin position="21"/>
        <end position="39"/>
    </location>
</feature>
<sequence>MSTDTMSSEDTISERPTWNSGGEFLMSCIAMSIGLGNVWRFPFTAYENGGGAFLLPYIVCLFLVGKPVYYLETVIGQFSSKQPVELYAHLAPILKGIGAGQILGVSGVGTYYCTLISITLFYMYHSFTSDFPWAHCKPEWESDMSECVSVGKAAKNRSIQSISSSELWYTNAVLKQTTDINNGIGLPDLQLSIFLLVTWSVLFLITIKGIRSSGKAAYFLALFPCVIMCTLLIRTVTLEGSVNGILYFLKPQWKMLVEPKVWYNAITQCFFSLAIASGNLVMYASYNCFTHNVYRDAMIVTTIDTITSLISGITIFGVLGNLAHTLKVEVNDVVSGGGAKLAFVSYPDAISRFKHVPWLFAILFFAMLFVLGIGSLIGTNVCALSAIKDVYPMVEDWYVSAAICLVGFLFGLVYVTPGGEFVLVTVDYFLGTFLPFALVILEMLAICWWYGVENVCLDIEFMCERRVGSYWRICWSLITPLILIAVFVYCLLVRQPLKNGKYEVPKMLMMVGWSLFALGILQPVLHWIIFLFTNRKMGFKLAVRESLSFKSWGPQNSYLRADWRQFKAKRLEEVTSTNKSWFVRKIKFLLSMR</sequence>
<comment type="subcellular location">
    <subcellularLocation>
        <location evidence="1">Membrane</location>
        <topology evidence="1">Multi-pass membrane protein</topology>
    </subcellularLocation>
</comment>
<dbReference type="SUPFAM" id="SSF161070">
    <property type="entry name" value="SNF-like"/>
    <property type="match status" value="1"/>
</dbReference>
<evidence type="ECO:0000256" key="3">
    <source>
        <dbReference type="ARBA" id="ARBA00022448"/>
    </source>
</evidence>
<dbReference type="AlphaFoldDB" id="A0A1Y1KRA3"/>
<comment type="function">
    <text evidence="13">Unusual broad substrate spectrum amino acid:sodium cotransporter that promotes absorption of the D isomers of essential amino acids. Neutral amino acids are the preferred substrates, especially methionine and phenylalanine.</text>
</comment>
<comment type="similarity">
    <text evidence="2 15">Belongs to the sodium:neurotransmitter symporter (SNF) (TC 2.A.22) family.</text>
</comment>
<evidence type="ECO:0000313" key="17">
    <source>
        <dbReference type="EMBL" id="JAV62710.1"/>
    </source>
</evidence>
<feature type="transmembrane region" description="Helical" evidence="16">
    <location>
        <begin position="507"/>
        <end position="532"/>
    </location>
</feature>
<feature type="transmembrane region" description="Helical" evidence="16">
    <location>
        <begin position="473"/>
        <end position="495"/>
    </location>
</feature>
<keyword evidence="8 14" id="KW-0915">Sodium</keyword>
<keyword evidence="9" id="KW-0406">Ion transport</keyword>
<dbReference type="EMBL" id="GEZM01078437">
    <property type="protein sequence ID" value="JAV62710.1"/>
    <property type="molecule type" value="Transcribed_RNA"/>
</dbReference>
<dbReference type="PANTHER" id="PTHR11616:SF321">
    <property type="entry name" value="SODIUM-DEPENDENT NUTRIENT AMINO ACID TRANSPORTER 1-RELATED"/>
    <property type="match status" value="1"/>
</dbReference>
<dbReference type="Pfam" id="PF00209">
    <property type="entry name" value="SNF"/>
    <property type="match status" value="1"/>
</dbReference>
<evidence type="ECO:0000256" key="12">
    <source>
        <dbReference type="ARBA" id="ARBA00023201"/>
    </source>
</evidence>
<evidence type="ECO:0000256" key="5">
    <source>
        <dbReference type="ARBA" id="ARBA00022847"/>
    </source>
</evidence>
<keyword evidence="4 15" id="KW-0812">Transmembrane</keyword>
<evidence type="ECO:0000256" key="13">
    <source>
        <dbReference type="ARBA" id="ARBA00037785"/>
    </source>
</evidence>
<keyword evidence="6" id="KW-0029">Amino-acid transport</keyword>
<keyword evidence="14" id="KW-0479">Metal-binding</keyword>
<keyword evidence="3 15" id="KW-0813">Transport</keyword>
<feature type="transmembrane region" description="Helical" evidence="16">
    <location>
        <begin position="219"/>
        <end position="249"/>
    </location>
</feature>
<feature type="transmembrane region" description="Helical" evidence="16">
    <location>
        <begin position="189"/>
        <end position="207"/>
    </location>
</feature>
<protein>
    <recommendedName>
        <fullName evidence="15">Transporter</fullName>
    </recommendedName>
</protein>
<dbReference type="GO" id="GO:0089718">
    <property type="term" value="P:amino acid import across plasma membrane"/>
    <property type="evidence" value="ECO:0007669"/>
    <property type="project" value="TreeGrafter"/>
</dbReference>
<keyword evidence="7 16" id="KW-1133">Transmembrane helix</keyword>
<dbReference type="CDD" id="cd10324">
    <property type="entry name" value="SLC6sbd"/>
    <property type="match status" value="1"/>
</dbReference>